<feature type="binding site" evidence="9">
    <location>
        <begin position="108"/>
        <end position="109"/>
    </location>
    <ligand>
        <name>pyridoxal 5'-phosphate</name>
        <dbReference type="ChEBI" id="CHEBI:597326"/>
    </ligand>
</feature>
<feature type="binding site" evidence="9">
    <location>
        <begin position="247"/>
        <end position="249"/>
    </location>
    <ligand>
        <name>pyridoxal 5'-phosphate</name>
        <dbReference type="ChEBI" id="CHEBI:597326"/>
    </ligand>
</feature>
<dbReference type="InterPro" id="IPR019942">
    <property type="entry name" value="DapL/ALD1"/>
</dbReference>
<dbReference type="FunFam" id="3.40.640.10:FF:000099">
    <property type="entry name" value="LL-diaminopimelate aminotransferase, chloroplastic"/>
    <property type="match status" value="1"/>
</dbReference>
<gene>
    <name evidence="9" type="primary">dapL</name>
    <name evidence="11" type="ORF">CSX02_11795</name>
</gene>
<dbReference type="Gene3D" id="3.90.1150.10">
    <property type="entry name" value="Aspartate Aminotransferase, domain 1"/>
    <property type="match status" value="1"/>
</dbReference>
<feature type="binding site" evidence="9">
    <location>
        <position position="109"/>
    </location>
    <ligand>
        <name>substrate</name>
    </ligand>
</feature>
<dbReference type="EC" id="2.6.1.83" evidence="3 9"/>
<evidence type="ECO:0000256" key="2">
    <source>
        <dbReference type="ARBA" id="ARBA00004982"/>
    </source>
</evidence>
<feature type="binding site" evidence="9">
    <location>
        <position position="384"/>
    </location>
    <ligand>
        <name>substrate</name>
    </ligand>
</feature>
<dbReference type="NCBIfam" id="TIGR03542">
    <property type="entry name" value="DAPAT_plant"/>
    <property type="match status" value="1"/>
</dbReference>
<dbReference type="InterPro" id="IPR004839">
    <property type="entry name" value="Aminotransferase_I/II_large"/>
</dbReference>
<keyword evidence="7 9" id="KW-0663">Pyridoxal phosphate</keyword>
<evidence type="ECO:0000313" key="11">
    <source>
        <dbReference type="EMBL" id="PHU36708.1"/>
    </source>
</evidence>
<sequence length="405" mass="44821">MYKINENYLKLPGSYLFSTIAKKVSAYQQANPDARIIRLGIGDVTQPIAPAIIDAMHKAVDEMGKAESFHGYAPDLGYAFLRETIAKNDYIARGCDISADEIFVSDGAKSDSANIQEIFATDNKIAVCDPVYPVYVDSNVMAGRTGTYDAKTQVWSDVIYMPTVAENNFVPEFPKQNPDLIYICCPNNPTGTTLTKAQLQDWVDYANKIGAVILYDAAYEAYISEADVPHSIYECKGAKTCAIELRSFSKNAGFTGVRLGFAVVPKELKCGDVSLHSLWARRHGTKFNGAPYIVQRAGEAVYSEAGKAQLKEQVGYYMNNARVIKEGLRDAGYEVYGGVNAPYIWLKTPNEMTSWEFFDFLLERANVVGTPGSGFGPHGEGYFRLTAFGNYENTMEALERIRRNA</sequence>
<feature type="modified residue" description="N6-(pyridoxal phosphate)lysine" evidence="9">
    <location>
        <position position="250"/>
    </location>
</feature>
<proteinExistence type="inferred from homology"/>
<accession>A0A2G3E0B4</accession>
<comment type="caution">
    <text evidence="11">The sequence shown here is derived from an EMBL/GenBank/DDBJ whole genome shotgun (WGS) entry which is preliminary data.</text>
</comment>
<evidence type="ECO:0000256" key="1">
    <source>
        <dbReference type="ARBA" id="ARBA00001933"/>
    </source>
</evidence>
<dbReference type="Gene3D" id="3.40.640.10">
    <property type="entry name" value="Type I PLP-dependent aspartate aminotransferase-like (Major domain)"/>
    <property type="match status" value="1"/>
</dbReference>
<feature type="binding site" evidence="9">
    <location>
        <position position="219"/>
    </location>
    <ligand>
        <name>pyridoxal 5'-phosphate</name>
        <dbReference type="ChEBI" id="CHEBI:597326"/>
    </ligand>
</feature>
<dbReference type="SUPFAM" id="SSF53383">
    <property type="entry name" value="PLP-dependent transferases"/>
    <property type="match status" value="1"/>
</dbReference>
<dbReference type="AlphaFoldDB" id="A0A2G3E0B4"/>
<dbReference type="HAMAP" id="MF_01642">
    <property type="entry name" value="DapL_aminotrans_1"/>
    <property type="match status" value="1"/>
</dbReference>
<dbReference type="Proteomes" id="UP000224563">
    <property type="component" value="Unassembled WGS sequence"/>
</dbReference>
<evidence type="ECO:0000256" key="9">
    <source>
        <dbReference type="HAMAP-Rule" id="MF_01642"/>
    </source>
</evidence>
<feature type="binding site" evidence="9">
    <location>
        <position position="288"/>
    </location>
    <ligand>
        <name>substrate</name>
    </ligand>
</feature>
<dbReference type="InterPro" id="IPR015422">
    <property type="entry name" value="PyrdxlP-dep_Trfase_small"/>
</dbReference>
<name>A0A2G3E0B4_9FIRM</name>
<dbReference type="InterPro" id="IPR015421">
    <property type="entry name" value="PyrdxlP-dep_Trfase_major"/>
</dbReference>
<keyword evidence="5 9" id="KW-0032">Aminotransferase</keyword>
<dbReference type="InterPro" id="IPR015424">
    <property type="entry name" value="PyrdxlP-dep_Trfase"/>
</dbReference>
<feature type="binding site" evidence="9">
    <location>
        <position position="132"/>
    </location>
    <ligand>
        <name>pyridoxal 5'-phosphate</name>
        <dbReference type="ChEBI" id="CHEBI:597326"/>
    </ligand>
</feature>
<comment type="function">
    <text evidence="9">Involved in the synthesis of meso-diaminopimelate (m-DAP or DL-DAP), required for both lysine and peptidoglycan biosynthesis. Catalyzes the direct conversion of tetrahydrodipicolinate to LL-diaminopimelate.</text>
</comment>
<organism evidence="11 12">
    <name type="scientific">Agathobacter ruminis</name>
    <dbReference type="NCBI Taxonomy" id="1712665"/>
    <lineage>
        <taxon>Bacteria</taxon>
        <taxon>Bacillati</taxon>
        <taxon>Bacillota</taxon>
        <taxon>Clostridia</taxon>
        <taxon>Lachnospirales</taxon>
        <taxon>Lachnospiraceae</taxon>
        <taxon>Agathobacter</taxon>
    </lineage>
</organism>
<reference evidence="11 12" key="1">
    <citation type="submission" date="2017-10" db="EMBL/GenBank/DDBJ databases">
        <title>Resolving the taxonomy of Roseburia spp., Eubacterium rectale and Agathobacter spp. through phylogenomic analysis.</title>
        <authorList>
            <person name="Sheridan P.O."/>
            <person name="Walker A.W."/>
            <person name="Duncan S.H."/>
            <person name="Scott K.P."/>
            <person name="Toole P.W.O."/>
            <person name="Luis P."/>
            <person name="Flint H.J."/>
        </authorList>
    </citation>
    <scope>NUCLEOTIDE SEQUENCE [LARGE SCALE GENOMIC DNA]</scope>
    <source>
        <strain evidence="11 12">JK623</strain>
    </source>
</reference>
<comment type="pathway">
    <text evidence="2 9">Amino-acid biosynthesis; L-lysine biosynthesis via DAP pathway; LL-2,6-diaminopimelate from (S)-tetrahydrodipicolinate (aminotransferase route): step 1/1.</text>
</comment>
<dbReference type="UniPathway" id="UPA00034">
    <property type="reaction ID" value="UER00466"/>
</dbReference>
<dbReference type="RefSeq" id="WP_099386816.1">
    <property type="nucleotide sequence ID" value="NZ_JANSWH010000026.1"/>
</dbReference>
<keyword evidence="6 9" id="KW-0808">Transferase</keyword>
<dbReference type="GO" id="GO:0033362">
    <property type="term" value="P:lysine biosynthetic process via diaminopimelate, diaminopimelate-aminotransferase pathway"/>
    <property type="evidence" value="ECO:0007669"/>
    <property type="project" value="UniProtKB-UniRule"/>
</dbReference>
<feature type="binding site" evidence="9">
    <location>
        <position position="42"/>
    </location>
    <ligand>
        <name>substrate</name>
    </ligand>
</feature>
<feature type="binding site" evidence="9">
    <location>
        <position position="15"/>
    </location>
    <ligand>
        <name>substrate</name>
    </ligand>
</feature>
<evidence type="ECO:0000256" key="5">
    <source>
        <dbReference type="ARBA" id="ARBA00022576"/>
    </source>
</evidence>
<evidence type="ECO:0000313" key="12">
    <source>
        <dbReference type="Proteomes" id="UP000224563"/>
    </source>
</evidence>
<dbReference type="EMBL" id="PDYG01000127">
    <property type="protein sequence ID" value="PHU36708.1"/>
    <property type="molecule type" value="Genomic_DNA"/>
</dbReference>
<keyword evidence="12" id="KW-1185">Reference proteome</keyword>
<evidence type="ECO:0000256" key="6">
    <source>
        <dbReference type="ARBA" id="ARBA00022679"/>
    </source>
</evidence>
<dbReference type="GO" id="GO:0010285">
    <property type="term" value="F:L,L-diaminopimelate aminotransferase activity"/>
    <property type="evidence" value="ECO:0007669"/>
    <property type="project" value="UniProtKB-UniRule"/>
</dbReference>
<protein>
    <recommendedName>
        <fullName evidence="4 9">LL-diaminopimelate aminotransferase</fullName>
        <shortName evidence="9">DAP-AT</shortName>
        <shortName evidence="9">DAP-aminotransferase</shortName>
        <shortName evidence="9">LL-DAP-aminotransferase</shortName>
        <ecNumber evidence="3 9">2.6.1.83</ecNumber>
    </recommendedName>
</protein>
<comment type="similarity">
    <text evidence="9">Belongs to the class-I pyridoxal-phosphate-dependent aminotransferase family. LL-diaminopimelate aminotransferase subfamily.</text>
</comment>
<feature type="binding site" evidence="9">
    <location>
        <position position="188"/>
    </location>
    <ligand>
        <name>substrate</name>
    </ligand>
</feature>
<evidence type="ECO:0000259" key="10">
    <source>
        <dbReference type="Pfam" id="PF00155"/>
    </source>
</evidence>
<dbReference type="Pfam" id="PF00155">
    <property type="entry name" value="Aminotran_1_2"/>
    <property type="match status" value="1"/>
</dbReference>
<feature type="domain" description="Aminotransferase class I/classII large" evidence="10">
    <location>
        <begin position="36"/>
        <end position="401"/>
    </location>
</feature>
<dbReference type="CDD" id="cd00609">
    <property type="entry name" value="AAT_like"/>
    <property type="match status" value="1"/>
</dbReference>
<comment type="subunit">
    <text evidence="9">Homodimer.</text>
</comment>
<dbReference type="GO" id="GO:0030170">
    <property type="term" value="F:pyridoxal phosphate binding"/>
    <property type="evidence" value="ECO:0007669"/>
    <property type="project" value="UniProtKB-UniRule"/>
</dbReference>
<feature type="binding site" evidence="9">
    <location>
        <position position="132"/>
    </location>
    <ligand>
        <name>substrate</name>
    </ligand>
</feature>
<feature type="binding site" evidence="9">
    <location>
        <position position="188"/>
    </location>
    <ligand>
        <name>pyridoxal 5'-phosphate</name>
        <dbReference type="ChEBI" id="CHEBI:597326"/>
    </ligand>
</feature>
<feature type="binding site" evidence="9">
    <location>
        <position position="72"/>
    </location>
    <ligand>
        <name>pyridoxal 5'-phosphate</name>
        <dbReference type="ChEBI" id="CHEBI:597326"/>
    </ligand>
</feature>
<comment type="cofactor">
    <cofactor evidence="1 9">
        <name>pyridoxal 5'-phosphate</name>
        <dbReference type="ChEBI" id="CHEBI:597326"/>
    </cofactor>
</comment>
<comment type="catalytic activity">
    <reaction evidence="8 9">
        <text>(2S,6S)-2,6-diaminopimelate + 2-oxoglutarate = (S)-2,3,4,5-tetrahydrodipicolinate + L-glutamate + H2O + H(+)</text>
        <dbReference type="Rhea" id="RHEA:23988"/>
        <dbReference type="ChEBI" id="CHEBI:15377"/>
        <dbReference type="ChEBI" id="CHEBI:15378"/>
        <dbReference type="ChEBI" id="CHEBI:16810"/>
        <dbReference type="ChEBI" id="CHEBI:16845"/>
        <dbReference type="ChEBI" id="CHEBI:29985"/>
        <dbReference type="ChEBI" id="CHEBI:57609"/>
        <dbReference type="EC" id="2.6.1.83"/>
    </reaction>
</comment>
<evidence type="ECO:0000256" key="8">
    <source>
        <dbReference type="ARBA" id="ARBA00051934"/>
    </source>
</evidence>
<evidence type="ECO:0000256" key="7">
    <source>
        <dbReference type="ARBA" id="ARBA00022898"/>
    </source>
</evidence>
<evidence type="ECO:0000256" key="3">
    <source>
        <dbReference type="ARBA" id="ARBA00013138"/>
    </source>
</evidence>
<feature type="binding site" evidence="9">
    <location>
        <position position="288"/>
    </location>
    <ligand>
        <name>pyridoxal 5'-phosphate</name>
        <dbReference type="ChEBI" id="CHEBI:597326"/>
    </ligand>
</feature>
<dbReference type="PANTHER" id="PTHR43144">
    <property type="entry name" value="AMINOTRANSFERASE"/>
    <property type="match status" value="1"/>
</dbReference>
<feature type="binding site" evidence="9">
    <location>
        <position position="258"/>
    </location>
    <ligand>
        <name>pyridoxal 5'-phosphate</name>
        <dbReference type="ChEBI" id="CHEBI:597326"/>
    </ligand>
</feature>
<evidence type="ECO:0000256" key="4">
    <source>
        <dbReference type="ARBA" id="ARBA00018052"/>
    </source>
</evidence>
<reference evidence="11 12" key="2">
    <citation type="submission" date="2017-10" db="EMBL/GenBank/DDBJ databases">
        <authorList>
            <person name="Banno H."/>
            <person name="Chua N.-H."/>
        </authorList>
    </citation>
    <scope>NUCLEOTIDE SEQUENCE [LARGE SCALE GENOMIC DNA]</scope>
    <source>
        <strain evidence="11 12">JK623</strain>
    </source>
</reference>